<organism evidence="1">
    <name type="scientific">Arundo donax</name>
    <name type="common">Giant reed</name>
    <name type="synonym">Donax arundinaceus</name>
    <dbReference type="NCBI Taxonomy" id="35708"/>
    <lineage>
        <taxon>Eukaryota</taxon>
        <taxon>Viridiplantae</taxon>
        <taxon>Streptophyta</taxon>
        <taxon>Embryophyta</taxon>
        <taxon>Tracheophyta</taxon>
        <taxon>Spermatophyta</taxon>
        <taxon>Magnoliopsida</taxon>
        <taxon>Liliopsida</taxon>
        <taxon>Poales</taxon>
        <taxon>Poaceae</taxon>
        <taxon>PACMAD clade</taxon>
        <taxon>Arundinoideae</taxon>
        <taxon>Arundineae</taxon>
        <taxon>Arundo</taxon>
    </lineage>
</organism>
<dbReference type="EMBL" id="GBRH01175561">
    <property type="protein sequence ID" value="JAE22335.1"/>
    <property type="molecule type" value="Transcribed_RNA"/>
</dbReference>
<sequence length="12" mass="1419">MGEREGRVWGEI</sequence>
<proteinExistence type="predicted"/>
<name>A0A0A9GB73_ARUDO</name>
<protein>
    <submittedName>
        <fullName evidence="1">Uncharacterized protein</fullName>
    </submittedName>
</protein>
<reference evidence="1" key="1">
    <citation type="submission" date="2014-09" db="EMBL/GenBank/DDBJ databases">
        <authorList>
            <person name="Magalhaes I.L.F."/>
            <person name="Oliveira U."/>
            <person name="Santos F.R."/>
            <person name="Vidigal T.H.D.A."/>
            <person name="Brescovit A.D."/>
            <person name="Santos A.J."/>
        </authorList>
    </citation>
    <scope>NUCLEOTIDE SEQUENCE</scope>
    <source>
        <tissue evidence="1">Shoot tissue taken approximately 20 cm above the soil surface</tissue>
    </source>
</reference>
<accession>A0A0A9GB73</accession>
<reference evidence="1" key="2">
    <citation type="journal article" date="2015" name="Data Brief">
        <title>Shoot transcriptome of the giant reed, Arundo donax.</title>
        <authorList>
            <person name="Barrero R.A."/>
            <person name="Guerrero F.D."/>
            <person name="Moolhuijzen P."/>
            <person name="Goolsby J.A."/>
            <person name="Tidwell J."/>
            <person name="Bellgard S.E."/>
            <person name="Bellgard M.I."/>
        </authorList>
    </citation>
    <scope>NUCLEOTIDE SEQUENCE</scope>
    <source>
        <tissue evidence="1">Shoot tissue taken approximately 20 cm above the soil surface</tissue>
    </source>
</reference>
<evidence type="ECO:0000313" key="1">
    <source>
        <dbReference type="EMBL" id="JAE22335.1"/>
    </source>
</evidence>